<keyword evidence="6" id="KW-0653">Protein transport</keyword>
<keyword evidence="7" id="KW-1133">Transmembrane helix</keyword>
<organism evidence="11 12">
    <name type="scientific">Bonamia ostreae</name>
    <dbReference type="NCBI Taxonomy" id="126728"/>
    <lineage>
        <taxon>Eukaryota</taxon>
        <taxon>Sar</taxon>
        <taxon>Rhizaria</taxon>
        <taxon>Endomyxa</taxon>
        <taxon>Ascetosporea</taxon>
        <taxon>Haplosporida</taxon>
        <taxon>Bonamia</taxon>
    </lineage>
</organism>
<dbReference type="Proteomes" id="UP001439008">
    <property type="component" value="Unassembled WGS sequence"/>
</dbReference>
<dbReference type="Pfam" id="PF02466">
    <property type="entry name" value="Tim17"/>
    <property type="match status" value="1"/>
</dbReference>
<evidence type="ECO:0000256" key="7">
    <source>
        <dbReference type="ARBA" id="ARBA00022989"/>
    </source>
</evidence>
<reference evidence="11 12" key="1">
    <citation type="journal article" date="2024" name="BMC Biol.">
        <title>Comparative genomics of Ascetosporea gives new insight into the evolutionary basis for animal parasitism in Rhizaria.</title>
        <authorList>
            <person name="Hiltunen Thoren M."/>
            <person name="Onut-Brannstrom I."/>
            <person name="Alfjorden A."/>
            <person name="Peckova H."/>
            <person name="Swords F."/>
            <person name="Hooper C."/>
            <person name="Holzer A.S."/>
            <person name="Bass D."/>
            <person name="Burki F."/>
        </authorList>
    </citation>
    <scope>NUCLEOTIDE SEQUENCE [LARGE SCALE GENOMIC DNA]</scope>
    <source>
        <strain evidence="11">20-A016</strain>
    </source>
</reference>
<evidence type="ECO:0000313" key="11">
    <source>
        <dbReference type="EMBL" id="MES1922493.1"/>
    </source>
</evidence>
<evidence type="ECO:0000256" key="9">
    <source>
        <dbReference type="ARBA" id="ARBA00023128"/>
    </source>
</evidence>
<protein>
    <submittedName>
        <fullName evidence="11">Uncharacterized protein</fullName>
    </submittedName>
</protein>
<gene>
    <name evidence="11" type="ORF">MHBO_004011</name>
</gene>
<keyword evidence="9" id="KW-0496">Mitochondrion</keyword>
<comment type="subcellular location">
    <subcellularLocation>
        <location evidence="1">Mitochondrion inner membrane</location>
        <topology evidence="1">Multi-pass membrane protein</topology>
    </subcellularLocation>
</comment>
<keyword evidence="4" id="KW-0812">Transmembrane</keyword>
<keyword evidence="5" id="KW-0999">Mitochondrion inner membrane</keyword>
<evidence type="ECO:0000256" key="8">
    <source>
        <dbReference type="ARBA" id="ARBA00023010"/>
    </source>
</evidence>
<evidence type="ECO:0000313" key="12">
    <source>
        <dbReference type="Proteomes" id="UP001439008"/>
    </source>
</evidence>
<proteinExistence type="inferred from homology"/>
<dbReference type="EMBL" id="JBDODL010002956">
    <property type="protein sequence ID" value="MES1922493.1"/>
    <property type="molecule type" value="Genomic_DNA"/>
</dbReference>
<evidence type="ECO:0000256" key="4">
    <source>
        <dbReference type="ARBA" id="ARBA00022692"/>
    </source>
</evidence>
<evidence type="ECO:0000256" key="6">
    <source>
        <dbReference type="ARBA" id="ARBA00022927"/>
    </source>
</evidence>
<comment type="similarity">
    <text evidence="2">Belongs to the Tim17/Tim22/Tim23 family.</text>
</comment>
<accession>A0ABV2ASW9</accession>
<name>A0ABV2ASW9_9EUKA</name>
<evidence type="ECO:0000256" key="10">
    <source>
        <dbReference type="ARBA" id="ARBA00023136"/>
    </source>
</evidence>
<dbReference type="PANTHER" id="PTHR10485">
    <property type="entry name" value="MITOCHONDRIAL IMPORT INNER MEMBRANE TRANSLOCASE SUBUNIT TIM-17"/>
    <property type="match status" value="1"/>
</dbReference>
<keyword evidence="12" id="KW-1185">Reference proteome</keyword>
<comment type="caution">
    <text evidence="11">The sequence shown here is derived from an EMBL/GenBank/DDBJ whole genome shotgun (WGS) entry which is preliminary data.</text>
</comment>
<keyword evidence="3" id="KW-0813">Transport</keyword>
<evidence type="ECO:0000256" key="3">
    <source>
        <dbReference type="ARBA" id="ARBA00022448"/>
    </source>
</evidence>
<keyword evidence="10" id="KW-0472">Membrane</keyword>
<sequence length="124" mass="13872">MESIPCPDRLIDDCGGAFIMGAVGSGIWNYFKGYRNTPKNKRKWFSKMRGSFQAIRQNAPRTGGAFAIWGFTFSAFDCFISKQRKKEDPWNAIMSGALTGGVLSIKRLSKLNIKRADGQWSPGR</sequence>
<evidence type="ECO:0000256" key="1">
    <source>
        <dbReference type="ARBA" id="ARBA00004448"/>
    </source>
</evidence>
<evidence type="ECO:0000256" key="5">
    <source>
        <dbReference type="ARBA" id="ARBA00022792"/>
    </source>
</evidence>
<evidence type="ECO:0000256" key="2">
    <source>
        <dbReference type="ARBA" id="ARBA00008444"/>
    </source>
</evidence>
<dbReference type="PANTHER" id="PTHR10485:SF0">
    <property type="entry name" value="AT05822P-RELATED"/>
    <property type="match status" value="1"/>
</dbReference>
<keyword evidence="8" id="KW-0811">Translocation</keyword>